<dbReference type="InterPro" id="IPR029044">
    <property type="entry name" value="Nucleotide-diphossugar_trans"/>
</dbReference>
<dbReference type="InterPro" id="IPR050834">
    <property type="entry name" value="Glycosyltransf_2"/>
</dbReference>
<accession>A0A918XIA1</accession>
<name>A0A918XIA1_9GAMM</name>
<dbReference type="Gene3D" id="3.90.550.10">
    <property type="entry name" value="Spore Coat Polysaccharide Biosynthesis Protein SpsA, Chain A"/>
    <property type="match status" value="1"/>
</dbReference>
<organism evidence="3 4">
    <name type="scientific">Parahalioglobus pacificus</name>
    <dbReference type="NCBI Taxonomy" id="930806"/>
    <lineage>
        <taxon>Bacteria</taxon>
        <taxon>Pseudomonadati</taxon>
        <taxon>Pseudomonadota</taxon>
        <taxon>Gammaproteobacteria</taxon>
        <taxon>Cellvibrionales</taxon>
        <taxon>Halieaceae</taxon>
        <taxon>Parahalioglobus</taxon>
    </lineage>
</organism>
<reference evidence="3" key="1">
    <citation type="journal article" date="2014" name="Int. J. Syst. Evol. Microbiol.">
        <title>Complete genome sequence of Corynebacterium casei LMG S-19264T (=DSM 44701T), isolated from a smear-ripened cheese.</title>
        <authorList>
            <consortium name="US DOE Joint Genome Institute (JGI-PGF)"/>
            <person name="Walter F."/>
            <person name="Albersmeier A."/>
            <person name="Kalinowski J."/>
            <person name="Ruckert C."/>
        </authorList>
    </citation>
    <scope>NUCLEOTIDE SEQUENCE</scope>
    <source>
        <strain evidence="3">KCTC 23430</strain>
    </source>
</reference>
<protein>
    <recommendedName>
        <fullName evidence="2">Glycosyltransferase 2-like domain-containing protein</fullName>
    </recommendedName>
</protein>
<dbReference type="PANTHER" id="PTHR43685:SF2">
    <property type="entry name" value="GLYCOSYLTRANSFERASE 2-LIKE DOMAIN-CONTAINING PROTEIN"/>
    <property type="match status" value="1"/>
</dbReference>
<dbReference type="CDD" id="cd04184">
    <property type="entry name" value="GT2_RfbC_Mx_like"/>
    <property type="match status" value="1"/>
</dbReference>
<dbReference type="PANTHER" id="PTHR43685">
    <property type="entry name" value="GLYCOSYLTRANSFERASE"/>
    <property type="match status" value="1"/>
</dbReference>
<dbReference type="InterPro" id="IPR001173">
    <property type="entry name" value="Glyco_trans_2-like"/>
</dbReference>
<evidence type="ECO:0000259" key="2">
    <source>
        <dbReference type="Pfam" id="PF00535"/>
    </source>
</evidence>
<dbReference type="SUPFAM" id="SSF53448">
    <property type="entry name" value="Nucleotide-diphospho-sugar transferases"/>
    <property type="match status" value="1"/>
</dbReference>
<dbReference type="AlphaFoldDB" id="A0A918XIA1"/>
<feature type="domain" description="Glycosyltransferase 2-like" evidence="2">
    <location>
        <begin position="41"/>
        <end position="150"/>
    </location>
</feature>
<evidence type="ECO:0000313" key="3">
    <source>
        <dbReference type="EMBL" id="GHD31943.1"/>
    </source>
</evidence>
<dbReference type="EMBL" id="BMYM01000001">
    <property type="protein sequence ID" value="GHD31943.1"/>
    <property type="molecule type" value="Genomic_DNA"/>
</dbReference>
<reference evidence="3" key="2">
    <citation type="submission" date="2020-09" db="EMBL/GenBank/DDBJ databases">
        <authorList>
            <person name="Sun Q."/>
            <person name="Kim S."/>
        </authorList>
    </citation>
    <scope>NUCLEOTIDE SEQUENCE</scope>
    <source>
        <strain evidence="3">KCTC 23430</strain>
    </source>
</reference>
<dbReference type="Proteomes" id="UP000644693">
    <property type="component" value="Unassembled WGS sequence"/>
</dbReference>
<dbReference type="RefSeq" id="WP_189476866.1">
    <property type="nucleotide sequence ID" value="NZ_BMYM01000001.1"/>
</dbReference>
<dbReference type="Pfam" id="PF00535">
    <property type="entry name" value="Glycos_transf_2"/>
    <property type="match status" value="1"/>
</dbReference>
<proteinExistence type="predicted"/>
<evidence type="ECO:0000313" key="4">
    <source>
        <dbReference type="Proteomes" id="UP000644693"/>
    </source>
</evidence>
<feature type="region of interest" description="Disordered" evidence="1">
    <location>
        <begin position="401"/>
        <end position="422"/>
    </location>
</feature>
<sequence length="546" mass="60452">MNQSTFPYSWEVEPASYQKFVDLEDRRLRAAATQPTEIQFSIVLPVFNTPVEYLQQTVQSVLEQSYSNWQLCIADDASTDSSTLSFLTTIETDDPRISIIRLQQNVGIAAASNAALGLATGDYIVLLDHDDMLPDFALNIVAKSIAEKPTAKLLYSDSDHIDATGNRCKPFFKPPWDYFRFLSQNFLNHLTVIAHPVLKELGGWRTGFDGSQDYDLYLRIAEHIDPDHIRHIPHILYHWRTVENSFARSNLNRAIQAGRKAVSAHLEKKGCFADLGAAQNAVIYNSVIWKKPPAASAGLQVFVTGTGYFDSRIDSALRQALAEYKPNIKFAAESAAQAMLMFSGASEEQHGAFPDTVVFIDAQLAEAPTIALSKAVNAIKNRVCGVACVKAKSSMRGLQGPLHDTNIPCEPSTSRTTQSSEERLASRGYMANLLLDQTVNWVSESCYAVCSSLLEGLAAESFSNMRELGRSISMAARAKSQRILWIASDPLSESQAEAAEFQIKPRDRVIMSECVSGPAPFLYNHPNVARVYWRVFMSASSDMKSI</sequence>
<evidence type="ECO:0000256" key="1">
    <source>
        <dbReference type="SAM" id="MobiDB-lite"/>
    </source>
</evidence>
<gene>
    <name evidence="3" type="ORF">GCM10007053_15530</name>
</gene>
<keyword evidence="4" id="KW-1185">Reference proteome</keyword>
<comment type="caution">
    <text evidence="3">The sequence shown here is derived from an EMBL/GenBank/DDBJ whole genome shotgun (WGS) entry which is preliminary data.</text>
</comment>